<protein>
    <submittedName>
        <fullName evidence="6">Uncharacterized protein</fullName>
    </submittedName>
</protein>
<dbReference type="InterPro" id="IPR050705">
    <property type="entry name" value="Cytochrome_P450_3A"/>
</dbReference>
<dbReference type="PANTHER" id="PTHR24302">
    <property type="entry name" value="CYTOCHROME P450 FAMILY 3"/>
    <property type="match status" value="1"/>
</dbReference>
<keyword evidence="3" id="KW-0479">Metal-binding</keyword>
<keyword evidence="5" id="KW-0408">Iron</keyword>
<proteinExistence type="inferred from homology"/>
<reference evidence="6" key="1">
    <citation type="journal article" date="2021" name="Genome Biol. Evol.">
        <title>A High-Quality Reference Genome for a Parasitic Bivalve with Doubly Uniparental Inheritance (Bivalvia: Unionida).</title>
        <authorList>
            <person name="Smith C.H."/>
        </authorList>
    </citation>
    <scope>NUCLEOTIDE SEQUENCE</scope>
    <source>
        <strain evidence="6">CHS0354</strain>
    </source>
</reference>
<dbReference type="InterPro" id="IPR036396">
    <property type="entry name" value="Cyt_P450_sf"/>
</dbReference>
<reference evidence="6" key="3">
    <citation type="submission" date="2023-05" db="EMBL/GenBank/DDBJ databases">
        <authorList>
            <person name="Smith C.H."/>
        </authorList>
    </citation>
    <scope>NUCLEOTIDE SEQUENCE</scope>
    <source>
        <strain evidence="6">CHS0354</strain>
        <tissue evidence="6">Mantle</tissue>
    </source>
</reference>
<keyword evidence="2" id="KW-0349">Heme</keyword>
<dbReference type="GO" id="GO:0008395">
    <property type="term" value="F:steroid hydroxylase activity"/>
    <property type="evidence" value="ECO:0007669"/>
    <property type="project" value="TreeGrafter"/>
</dbReference>
<gene>
    <name evidence="6" type="ORF">CHS0354_028746</name>
</gene>
<dbReference type="Proteomes" id="UP001195483">
    <property type="component" value="Unassembled WGS sequence"/>
</dbReference>
<reference evidence="6" key="2">
    <citation type="journal article" date="2021" name="Genome Biol. Evol.">
        <title>Developing a high-quality reference genome for a parasitic bivalve with doubly uniparental inheritance (Bivalvia: Unionida).</title>
        <authorList>
            <person name="Smith C.H."/>
        </authorList>
    </citation>
    <scope>NUCLEOTIDE SEQUENCE</scope>
    <source>
        <strain evidence="6">CHS0354</strain>
        <tissue evidence="6">Mantle</tissue>
    </source>
</reference>
<evidence type="ECO:0000256" key="3">
    <source>
        <dbReference type="ARBA" id="ARBA00022723"/>
    </source>
</evidence>
<dbReference type="Pfam" id="PF00067">
    <property type="entry name" value="p450"/>
    <property type="match status" value="1"/>
</dbReference>
<evidence type="ECO:0000256" key="4">
    <source>
        <dbReference type="ARBA" id="ARBA00023002"/>
    </source>
</evidence>
<dbReference type="AlphaFoldDB" id="A0AAE0S927"/>
<dbReference type="GO" id="GO:0016705">
    <property type="term" value="F:oxidoreductase activity, acting on paired donors, with incorporation or reduction of molecular oxygen"/>
    <property type="evidence" value="ECO:0007669"/>
    <property type="project" value="InterPro"/>
</dbReference>
<dbReference type="GO" id="GO:0005506">
    <property type="term" value="F:iron ion binding"/>
    <property type="evidence" value="ECO:0007669"/>
    <property type="project" value="InterPro"/>
</dbReference>
<evidence type="ECO:0000256" key="5">
    <source>
        <dbReference type="ARBA" id="ARBA00023004"/>
    </source>
</evidence>
<evidence type="ECO:0000313" key="6">
    <source>
        <dbReference type="EMBL" id="KAK3587374.1"/>
    </source>
</evidence>
<evidence type="ECO:0000313" key="7">
    <source>
        <dbReference type="Proteomes" id="UP001195483"/>
    </source>
</evidence>
<name>A0AAE0S927_9BIVA</name>
<dbReference type="InterPro" id="IPR001128">
    <property type="entry name" value="Cyt_P450"/>
</dbReference>
<dbReference type="PANTHER" id="PTHR24302:SF15">
    <property type="entry name" value="FATTY-ACID PEROXYGENASE"/>
    <property type="match status" value="1"/>
</dbReference>
<comment type="similarity">
    <text evidence="1">Belongs to the cytochrome P450 family.</text>
</comment>
<comment type="caution">
    <text evidence="6">The sequence shown here is derived from an EMBL/GenBank/DDBJ whole genome shotgun (WGS) entry which is preliminary data.</text>
</comment>
<keyword evidence="4" id="KW-0560">Oxidoreductase</keyword>
<sequence length="157" mass="17502">MFDIVAKLSPVENGARELKLFALRQSYAMQSATGVVLCFDGYISNHLTSTTTRGNMYFEISFKTTESSCTYIDLLQLMINAHQEEGTDVDDGEEKGLGFDVYKKRGMTDAEVLANAITFFLAAYDTTSNLLTFASYCLATNQDVQDRVRTEINKELG</sequence>
<dbReference type="SUPFAM" id="SSF48264">
    <property type="entry name" value="Cytochrome P450"/>
    <property type="match status" value="1"/>
</dbReference>
<evidence type="ECO:0000256" key="2">
    <source>
        <dbReference type="ARBA" id="ARBA00022617"/>
    </source>
</evidence>
<dbReference type="EMBL" id="JAEAOA010001725">
    <property type="protein sequence ID" value="KAK3587374.1"/>
    <property type="molecule type" value="Genomic_DNA"/>
</dbReference>
<organism evidence="6 7">
    <name type="scientific">Potamilus streckersoni</name>
    <dbReference type="NCBI Taxonomy" id="2493646"/>
    <lineage>
        <taxon>Eukaryota</taxon>
        <taxon>Metazoa</taxon>
        <taxon>Spiralia</taxon>
        <taxon>Lophotrochozoa</taxon>
        <taxon>Mollusca</taxon>
        <taxon>Bivalvia</taxon>
        <taxon>Autobranchia</taxon>
        <taxon>Heteroconchia</taxon>
        <taxon>Palaeoheterodonta</taxon>
        <taxon>Unionida</taxon>
        <taxon>Unionoidea</taxon>
        <taxon>Unionidae</taxon>
        <taxon>Ambleminae</taxon>
        <taxon>Lampsilini</taxon>
        <taxon>Potamilus</taxon>
    </lineage>
</organism>
<dbReference type="Gene3D" id="1.10.630.10">
    <property type="entry name" value="Cytochrome P450"/>
    <property type="match status" value="1"/>
</dbReference>
<accession>A0AAE0S927</accession>
<dbReference type="GO" id="GO:0020037">
    <property type="term" value="F:heme binding"/>
    <property type="evidence" value="ECO:0007669"/>
    <property type="project" value="InterPro"/>
</dbReference>
<keyword evidence="7" id="KW-1185">Reference proteome</keyword>
<evidence type="ECO:0000256" key="1">
    <source>
        <dbReference type="ARBA" id="ARBA00010617"/>
    </source>
</evidence>